<gene>
    <name evidence="3" type="ORF">ACFQXB_05410</name>
</gene>
<organism evidence="3 4">
    <name type="scientific">Plastorhodobacter daqingensis</name>
    <dbReference type="NCBI Taxonomy" id="1387281"/>
    <lineage>
        <taxon>Bacteria</taxon>
        <taxon>Pseudomonadati</taxon>
        <taxon>Pseudomonadota</taxon>
        <taxon>Alphaproteobacteria</taxon>
        <taxon>Rhodobacterales</taxon>
        <taxon>Paracoccaceae</taxon>
        <taxon>Plastorhodobacter</taxon>
    </lineage>
</organism>
<proteinExistence type="predicted"/>
<feature type="signal peptide" evidence="2">
    <location>
        <begin position="1"/>
        <end position="30"/>
    </location>
</feature>
<evidence type="ECO:0008006" key="5">
    <source>
        <dbReference type="Google" id="ProtNLM"/>
    </source>
</evidence>
<evidence type="ECO:0000256" key="1">
    <source>
        <dbReference type="SAM" id="MobiDB-lite"/>
    </source>
</evidence>
<dbReference type="InterPro" id="IPR023346">
    <property type="entry name" value="Lysozyme-like_dom_sf"/>
</dbReference>
<evidence type="ECO:0000256" key="2">
    <source>
        <dbReference type="SAM" id="SignalP"/>
    </source>
</evidence>
<keyword evidence="4" id="KW-1185">Reference proteome</keyword>
<name>A0ABW2UJ66_9RHOB</name>
<dbReference type="SUPFAM" id="SSF53955">
    <property type="entry name" value="Lysozyme-like"/>
    <property type="match status" value="1"/>
</dbReference>
<dbReference type="RefSeq" id="WP_377400281.1">
    <property type="nucleotide sequence ID" value="NZ_JBHTFQ010000002.1"/>
</dbReference>
<keyword evidence="2" id="KW-0732">Signal</keyword>
<protein>
    <recommendedName>
        <fullName evidence="5">Transglycosylase SLT domain-containing protein</fullName>
    </recommendedName>
</protein>
<comment type="caution">
    <text evidence="3">The sequence shown here is derived from an EMBL/GenBank/DDBJ whole genome shotgun (WGS) entry which is preliminary data.</text>
</comment>
<dbReference type="Proteomes" id="UP001596516">
    <property type="component" value="Unassembled WGS sequence"/>
</dbReference>
<accession>A0ABW2UJ66</accession>
<feature type="chain" id="PRO_5045693340" description="Transglycosylase SLT domain-containing protein" evidence="2">
    <location>
        <begin position="31"/>
        <end position="412"/>
    </location>
</feature>
<evidence type="ECO:0000313" key="4">
    <source>
        <dbReference type="Proteomes" id="UP001596516"/>
    </source>
</evidence>
<reference evidence="4" key="1">
    <citation type="journal article" date="2019" name="Int. J. Syst. Evol. Microbiol.">
        <title>The Global Catalogue of Microorganisms (GCM) 10K type strain sequencing project: providing services to taxonomists for standard genome sequencing and annotation.</title>
        <authorList>
            <consortium name="The Broad Institute Genomics Platform"/>
            <consortium name="The Broad Institute Genome Sequencing Center for Infectious Disease"/>
            <person name="Wu L."/>
            <person name="Ma J."/>
        </authorList>
    </citation>
    <scope>NUCLEOTIDE SEQUENCE [LARGE SCALE GENOMIC DNA]</scope>
    <source>
        <strain evidence="4">CGMCC 1.12750</strain>
    </source>
</reference>
<dbReference type="EMBL" id="JBHTFQ010000002">
    <property type="protein sequence ID" value="MFC7703630.1"/>
    <property type="molecule type" value="Genomic_DNA"/>
</dbReference>
<feature type="compositionally biased region" description="Low complexity" evidence="1">
    <location>
        <begin position="310"/>
        <end position="322"/>
    </location>
</feature>
<sequence>MTHRFVPIRCLWARWAAAAVLLALGGPALGWQGAADPAQMVADCETLAAARAAQAGIPPGLMPAIARVEAGRGDGRGGRRAWPWTLNHSGKGMYFETREAALDYLYRAIAEGATNIDIGCMQVNYHWHGDHFRSLEEMIDPLRNVDYAARFLIDLHQRLGSWEAATRHYHSADPARGARYQGLVTQAQTIMARAGPGGSVPDWSALAGHAPVSGWEGSYAAVNDLDVPRVLDLAPAAPRRTGPAFRQPLGTVPRYAGPLVPLSGADRHVAASLAGPGLARHSDPHDPDGAWQGMHADAPEGLGPDPWATGLLDPGPLAGLDDAAGRPSDPDIWAADPPNAEPLRTAALVPGFGPQADPAFLRADPRQNGAVFMDWRHPSPAEAALPDALGAEMPWIPPEQWEAAATPGPQEP</sequence>
<evidence type="ECO:0000313" key="3">
    <source>
        <dbReference type="EMBL" id="MFC7703630.1"/>
    </source>
</evidence>
<feature type="region of interest" description="Disordered" evidence="1">
    <location>
        <begin position="276"/>
        <end position="329"/>
    </location>
</feature>